<dbReference type="Proteomes" id="UP000626370">
    <property type="component" value="Unassembled WGS sequence"/>
</dbReference>
<accession>A0ABQ3IZP8</accession>
<evidence type="ECO:0000313" key="2">
    <source>
        <dbReference type="Proteomes" id="UP000626370"/>
    </source>
</evidence>
<dbReference type="Pfam" id="PF12843">
    <property type="entry name" value="QSregVF_b"/>
    <property type="match status" value="1"/>
</dbReference>
<organism evidence="1 2">
    <name type="scientific">Thalassotalea profundi</name>
    <dbReference type="NCBI Taxonomy" id="2036687"/>
    <lineage>
        <taxon>Bacteria</taxon>
        <taxon>Pseudomonadati</taxon>
        <taxon>Pseudomonadota</taxon>
        <taxon>Gammaproteobacteria</taxon>
        <taxon>Alteromonadales</taxon>
        <taxon>Colwelliaceae</taxon>
        <taxon>Thalassotalea</taxon>
    </lineage>
</organism>
<evidence type="ECO:0000313" key="1">
    <source>
        <dbReference type="EMBL" id="GHE94757.1"/>
    </source>
</evidence>
<dbReference type="EMBL" id="BNAH01000010">
    <property type="protein sequence ID" value="GHE94757.1"/>
    <property type="molecule type" value="Genomic_DNA"/>
</dbReference>
<dbReference type="InterPro" id="IPR024530">
    <property type="entry name" value="QSregVF_b"/>
</dbReference>
<protein>
    <recommendedName>
        <fullName evidence="3">DUF3820 family protein</fullName>
    </recommendedName>
</protein>
<reference evidence="2" key="1">
    <citation type="journal article" date="2019" name="Int. J. Syst. Evol. Microbiol.">
        <title>The Global Catalogue of Microorganisms (GCM) 10K type strain sequencing project: providing services to taxonomists for standard genome sequencing and annotation.</title>
        <authorList>
            <consortium name="The Broad Institute Genomics Platform"/>
            <consortium name="The Broad Institute Genome Sequencing Center for Infectious Disease"/>
            <person name="Wu L."/>
            <person name="Ma J."/>
        </authorList>
    </citation>
    <scope>NUCLEOTIDE SEQUENCE [LARGE SCALE GENOMIC DNA]</scope>
    <source>
        <strain evidence="2">CGMCC 1.15922</strain>
    </source>
</reference>
<name>A0ABQ3IZP8_9GAMM</name>
<sequence>MRLYNNFLNGLGNIVLPDQQELINTVNQVMPFGKYAGRKLLQLPEPYLVWFHGKGFPEGKLGQQLALMYEIKLNGLEEMLKPLLTK</sequence>
<comment type="caution">
    <text evidence="1">The sequence shown here is derived from an EMBL/GenBank/DDBJ whole genome shotgun (WGS) entry which is preliminary data.</text>
</comment>
<keyword evidence="2" id="KW-1185">Reference proteome</keyword>
<proteinExistence type="predicted"/>
<evidence type="ECO:0008006" key="3">
    <source>
        <dbReference type="Google" id="ProtNLM"/>
    </source>
</evidence>
<gene>
    <name evidence="1" type="ORF">GCM10011501_25270</name>
</gene>